<gene>
    <name evidence="3" type="ORF">JL107_11430</name>
</gene>
<reference evidence="3" key="1">
    <citation type="submission" date="2021-01" db="EMBL/GenBank/DDBJ databases">
        <title>KCTC 19127 draft genome.</title>
        <authorList>
            <person name="An D."/>
        </authorList>
    </citation>
    <scope>NUCLEOTIDE SEQUENCE</scope>
    <source>
        <strain evidence="3">KCTC 19127</strain>
    </source>
</reference>
<evidence type="ECO:0000313" key="3">
    <source>
        <dbReference type="EMBL" id="MBM9477061.1"/>
    </source>
</evidence>
<name>A0A939C3H3_9ACTN</name>
<evidence type="ECO:0000259" key="2">
    <source>
        <dbReference type="Pfam" id="PF07995"/>
    </source>
</evidence>
<dbReference type="InterPro" id="IPR011041">
    <property type="entry name" value="Quinoprot_gluc/sorb_DH_b-prop"/>
</dbReference>
<feature type="compositionally biased region" description="Pro residues" evidence="1">
    <location>
        <begin position="58"/>
        <end position="79"/>
    </location>
</feature>
<feature type="region of interest" description="Disordered" evidence="1">
    <location>
        <begin position="391"/>
        <end position="420"/>
    </location>
</feature>
<accession>A0A939C3H3</accession>
<feature type="compositionally biased region" description="Low complexity" evidence="1">
    <location>
        <begin position="80"/>
        <end position="94"/>
    </location>
</feature>
<evidence type="ECO:0000256" key="1">
    <source>
        <dbReference type="SAM" id="MobiDB-lite"/>
    </source>
</evidence>
<dbReference type="EMBL" id="JAERWL010000009">
    <property type="protein sequence ID" value="MBM9477061.1"/>
    <property type="molecule type" value="Genomic_DNA"/>
</dbReference>
<proteinExistence type="predicted"/>
<dbReference type="InterPro" id="IPR012938">
    <property type="entry name" value="Glc/Sorbosone_DH"/>
</dbReference>
<keyword evidence="4" id="KW-1185">Reference proteome</keyword>
<dbReference type="SUPFAM" id="SSF50952">
    <property type="entry name" value="Soluble quinoprotein glucose dehydrogenase"/>
    <property type="match status" value="1"/>
</dbReference>
<feature type="region of interest" description="Disordered" evidence="1">
    <location>
        <begin position="54"/>
        <end position="105"/>
    </location>
</feature>
<dbReference type="Gene3D" id="2.120.10.30">
    <property type="entry name" value="TolB, C-terminal domain"/>
    <property type="match status" value="1"/>
</dbReference>
<comment type="caution">
    <text evidence="3">The sequence shown here is derived from an EMBL/GenBank/DDBJ whole genome shotgun (WGS) entry which is preliminary data.</text>
</comment>
<dbReference type="InterPro" id="IPR011042">
    <property type="entry name" value="6-blade_b-propeller_TolB-like"/>
</dbReference>
<evidence type="ECO:0000313" key="4">
    <source>
        <dbReference type="Proteomes" id="UP000663801"/>
    </source>
</evidence>
<dbReference type="RefSeq" id="WP_205257163.1">
    <property type="nucleotide sequence ID" value="NZ_BAAAPV010000001.1"/>
</dbReference>
<dbReference type="PANTHER" id="PTHR19328:SF13">
    <property type="entry name" value="HIPL1 PROTEIN"/>
    <property type="match status" value="1"/>
</dbReference>
<organism evidence="3 4">
    <name type="scientific">Nakamurella flavida</name>
    <dbReference type="NCBI Taxonomy" id="363630"/>
    <lineage>
        <taxon>Bacteria</taxon>
        <taxon>Bacillati</taxon>
        <taxon>Actinomycetota</taxon>
        <taxon>Actinomycetes</taxon>
        <taxon>Nakamurellales</taxon>
        <taxon>Nakamurellaceae</taxon>
        <taxon>Nakamurella</taxon>
    </lineage>
</organism>
<feature type="region of interest" description="Disordered" evidence="1">
    <location>
        <begin position="1"/>
        <end position="21"/>
    </location>
</feature>
<dbReference type="Pfam" id="PF07995">
    <property type="entry name" value="GSDH"/>
    <property type="match status" value="1"/>
</dbReference>
<dbReference type="Proteomes" id="UP000663801">
    <property type="component" value="Unassembled WGS sequence"/>
</dbReference>
<dbReference type="AlphaFoldDB" id="A0A939C3H3"/>
<dbReference type="PANTHER" id="PTHR19328">
    <property type="entry name" value="HEDGEHOG-INTERACTING PROTEIN"/>
    <property type="match status" value="1"/>
</dbReference>
<feature type="domain" description="Glucose/Sorbosone dehydrogenase" evidence="2">
    <location>
        <begin position="114"/>
        <end position="266"/>
    </location>
</feature>
<sequence length="420" mass="42264">MAEVSVSFPGPRAVRTRASRRSRRVLPAVLLALVLAGCGDFSAPPAAFTVQPSLSPIAPAPQDPATATPPVPDPSPSPSSSPGSSSAPSSSGQTPEPPTDPCAPTDEAVIATCLSAPWGLAPLPDGSALVGERTTGRILQIARDTEPVEYATVADVDASGTGGLLGLTLSPAFGEDHLIYAYVTTATDNRVLRIAAGEEPRAVFTGIPKGATHNGGRLAFGGDGTLLVGTGDTGDAALAADPASLAGKVLRLDEFGKPAADNPTPGSPILARGFTDVIGACVLADRTVAVLDRRTDADVLVVPAADRDYSTLASGDALWTFARADGGADDCAVDAGTLATTSRDGQKLTGLAISASNGFSGTPTQLLDNRYGRLLTVVPDGTGLLWMTTSNRDGAGTPVPSDDRVVVLPSSPDGGGGGPD</sequence>
<protein>
    <submittedName>
        <fullName evidence="3">PQQ-dependent sugar dehydrogenase</fullName>
    </submittedName>
</protein>